<protein>
    <recommendedName>
        <fullName evidence="3">YkgJ family cysteine cluster protein</fullName>
    </recommendedName>
</protein>
<dbReference type="EMBL" id="CP049362">
    <property type="protein sequence ID" value="QXX78763.1"/>
    <property type="molecule type" value="Genomic_DNA"/>
</dbReference>
<evidence type="ECO:0008006" key="3">
    <source>
        <dbReference type="Google" id="ProtNLM"/>
    </source>
</evidence>
<sequence>MQTIDSEIRSNDHFRYTGDLQSWLQDTLNAFSTGQGASVPCGDWKACCRAGYFIPVHRHEWSTRAAIHARLLVTPPAHCDDGNYQLISTIRCGHCALLKEDACSIYREWPQTCRDYDYRLFASSGLLSGHGEIDQQIARGRFHYGNEESRHTHAASRATTGFGINHAGAFPEGRVP</sequence>
<keyword evidence="2" id="KW-1185">Reference proteome</keyword>
<name>A0ABX8SV40_9BURK</name>
<dbReference type="RefSeq" id="WP_219235929.1">
    <property type="nucleotide sequence ID" value="NZ_CP049362.1"/>
</dbReference>
<dbReference type="Proteomes" id="UP000826050">
    <property type="component" value="Chromosome"/>
</dbReference>
<proteinExistence type="predicted"/>
<accession>A0ABX8SV40</accession>
<evidence type="ECO:0000313" key="2">
    <source>
        <dbReference type="Proteomes" id="UP000826050"/>
    </source>
</evidence>
<organism evidence="1 2">
    <name type="scientific">Alcaligenes ammonioxydans</name>
    <dbReference type="NCBI Taxonomy" id="2582914"/>
    <lineage>
        <taxon>Bacteria</taxon>
        <taxon>Pseudomonadati</taxon>
        <taxon>Pseudomonadota</taxon>
        <taxon>Betaproteobacteria</taxon>
        <taxon>Burkholderiales</taxon>
        <taxon>Alcaligenaceae</taxon>
        <taxon>Alcaligenes</taxon>
    </lineage>
</organism>
<evidence type="ECO:0000313" key="1">
    <source>
        <dbReference type="EMBL" id="QXX78763.1"/>
    </source>
</evidence>
<reference evidence="1 2" key="1">
    <citation type="submission" date="2020-02" db="EMBL/GenBank/DDBJ databases">
        <title>Partial ammonium oxidation to N2 by heterotrophic bacteria.</title>
        <authorList>
            <person name="Wu M."/>
        </authorList>
    </citation>
    <scope>NUCLEOTIDE SEQUENCE [LARGE SCALE GENOMIC DNA]</scope>
    <source>
        <strain evidence="1 2">HO-1</strain>
    </source>
</reference>
<gene>
    <name evidence="1" type="ORF">FE795_06875</name>
</gene>